<feature type="transmembrane region" description="Helical" evidence="9">
    <location>
        <begin position="43"/>
        <end position="64"/>
    </location>
</feature>
<feature type="transmembrane region" description="Helical" evidence="9">
    <location>
        <begin position="345"/>
        <end position="372"/>
    </location>
</feature>
<evidence type="ECO:0000256" key="9">
    <source>
        <dbReference type="SAM" id="Phobius"/>
    </source>
</evidence>
<dbReference type="AlphaFoldDB" id="A0A448SEH8"/>
<dbReference type="GO" id="GO:0005886">
    <property type="term" value="C:plasma membrane"/>
    <property type="evidence" value="ECO:0007669"/>
    <property type="project" value="UniProtKB-SubCell"/>
</dbReference>
<name>A0A448SEH8_SERFO</name>
<comment type="similarity">
    <text evidence="2">Belongs to the CcmF/CycK/Ccl1/NrfE/CcsA family.</text>
</comment>
<dbReference type="PANTHER" id="PTHR43653">
    <property type="entry name" value="CYTOCHROME C ASSEMBLY PROTEIN-RELATED"/>
    <property type="match status" value="1"/>
</dbReference>
<evidence type="ECO:0000256" key="4">
    <source>
        <dbReference type="ARBA" id="ARBA00022519"/>
    </source>
</evidence>
<evidence type="ECO:0000256" key="3">
    <source>
        <dbReference type="ARBA" id="ARBA00022475"/>
    </source>
</evidence>
<dbReference type="InterPro" id="IPR003568">
    <property type="entry name" value="Cyt_c_biogenesis_CcmF"/>
</dbReference>
<feature type="transmembrane region" description="Helical" evidence="9">
    <location>
        <begin position="6"/>
        <end position="31"/>
    </location>
</feature>
<feature type="transmembrane region" description="Helical" evidence="9">
    <location>
        <begin position="127"/>
        <end position="145"/>
    </location>
</feature>
<dbReference type="NCBIfam" id="NF007691">
    <property type="entry name" value="PRK10369.1"/>
    <property type="match status" value="1"/>
</dbReference>
<keyword evidence="3" id="KW-1003">Cell membrane</keyword>
<dbReference type="InterPro" id="IPR003567">
    <property type="entry name" value="Cyt_c_biogenesis"/>
</dbReference>
<feature type="transmembrane region" description="Helical" evidence="9">
    <location>
        <begin position="98"/>
        <end position="115"/>
    </location>
</feature>
<dbReference type="Proteomes" id="UP000270487">
    <property type="component" value="Chromosome"/>
</dbReference>
<dbReference type="PRINTS" id="PR01410">
    <property type="entry name" value="CCBIOGENESIS"/>
</dbReference>
<protein>
    <submittedName>
        <fullName evidence="12">Cytochrome c-type biogenesis protein CcmF</fullName>
    </submittedName>
</protein>
<sequence>MLWLPELGFIALLLACTASLLLAGITLLTLMDRRWGGLLPARGWSLSIFVLIALSFAILLQLFLSNDFSVMYVAQHGHSQLPPLMKAGALWGGHEGSLLLWLLCLAGWSACFALFSPKSVRSLQPLTLAILALIVGCFLLFILFFSDPFVRLFPAAVQGRDLNPMLQHIGLILHPPLLYLGYAGFATCSALMLAALLQGEFSAEVAGQCLRWAKPAWCFLTAGIILGSWWAYSELGWGGWWFWDPVENASLLPWLTATALLHSLAVGQRTGGLRHWSLLLTLGTFILSLLGTLIVRSGILVSVHAFALDEKRALPLFILFAFLSGSSFLIYALRANRGKAVTSPVKPALLGALLLLSSAALIVLVGTLYPMLYRMMGWGQISVGAPYFNLVLLPFGLLGLVLMCYGGFRRRRYGQWIAHAGVLLTALGIASSALQRHEISLNVTVGETVSLAGYQFTLRSVDLQAQANFTSEQAVIEVTRQGKPVAQLTPERRFYTARRQQMFEPGIDWNAFHDWYVVMGEKSGEQRYAMRFYVQTGIRWIWWGGALMMIGVLATGWQRRRACAG</sequence>
<evidence type="ECO:0000256" key="5">
    <source>
        <dbReference type="ARBA" id="ARBA00022692"/>
    </source>
</evidence>
<dbReference type="InterPro" id="IPR002541">
    <property type="entry name" value="Cyt_c_assembly"/>
</dbReference>
<organism evidence="12 13">
    <name type="scientific">Serratia fonticola</name>
    <dbReference type="NCBI Taxonomy" id="47917"/>
    <lineage>
        <taxon>Bacteria</taxon>
        <taxon>Pseudomonadati</taxon>
        <taxon>Pseudomonadota</taxon>
        <taxon>Gammaproteobacteria</taxon>
        <taxon>Enterobacterales</taxon>
        <taxon>Yersiniaceae</taxon>
        <taxon>Serratia</taxon>
    </lineage>
</organism>
<dbReference type="GO" id="GO:0015232">
    <property type="term" value="F:heme transmembrane transporter activity"/>
    <property type="evidence" value="ECO:0007669"/>
    <property type="project" value="InterPro"/>
</dbReference>
<keyword evidence="7 9" id="KW-1133">Transmembrane helix</keyword>
<evidence type="ECO:0000313" key="13">
    <source>
        <dbReference type="Proteomes" id="UP000270487"/>
    </source>
</evidence>
<feature type="domain" description="Cytochrome c-type biogenesis protein CcmF C-terminal" evidence="11">
    <location>
        <begin position="318"/>
        <end position="408"/>
    </location>
</feature>
<dbReference type="PANTHER" id="PTHR43653:SF3">
    <property type="entry name" value="CYTOCHROME C-TYPE BIOGENESIS PROTEIN NRFE-RELATED"/>
    <property type="match status" value="1"/>
</dbReference>
<evidence type="ECO:0000256" key="2">
    <source>
        <dbReference type="ARBA" id="ARBA00009186"/>
    </source>
</evidence>
<evidence type="ECO:0000313" key="12">
    <source>
        <dbReference type="EMBL" id="VEI66113.1"/>
    </source>
</evidence>
<accession>A0A448SEH8</accession>
<feature type="domain" description="Cytochrome c assembly protein" evidence="10">
    <location>
        <begin position="91"/>
        <end position="297"/>
    </location>
</feature>
<reference evidence="12 13" key="1">
    <citation type="submission" date="2018-12" db="EMBL/GenBank/DDBJ databases">
        <authorList>
            <consortium name="Pathogen Informatics"/>
        </authorList>
    </citation>
    <scope>NUCLEOTIDE SEQUENCE [LARGE SCALE GENOMIC DNA]</scope>
    <source>
        <strain evidence="12 13">NCTC13193</strain>
    </source>
</reference>
<evidence type="ECO:0000256" key="8">
    <source>
        <dbReference type="ARBA" id="ARBA00023136"/>
    </source>
</evidence>
<evidence type="ECO:0000256" key="7">
    <source>
        <dbReference type="ARBA" id="ARBA00022989"/>
    </source>
</evidence>
<dbReference type="GO" id="GO:0020037">
    <property type="term" value="F:heme binding"/>
    <property type="evidence" value="ECO:0007669"/>
    <property type="project" value="InterPro"/>
</dbReference>
<feature type="domain" description="Cytochrome c-type biogenesis protein CcmF C-terminal" evidence="11">
    <location>
        <begin position="409"/>
        <end position="553"/>
    </location>
</feature>
<keyword evidence="8 9" id="KW-0472">Membrane</keyword>
<keyword evidence="4" id="KW-0997">Cell inner membrane</keyword>
<keyword evidence="6" id="KW-0201">Cytochrome c-type biogenesis</keyword>
<evidence type="ECO:0000256" key="1">
    <source>
        <dbReference type="ARBA" id="ARBA00004429"/>
    </source>
</evidence>
<dbReference type="PRINTS" id="PR01411">
    <property type="entry name" value="CCMFBIOGNSIS"/>
</dbReference>
<dbReference type="Pfam" id="PF16327">
    <property type="entry name" value="CcmF_C"/>
    <property type="match status" value="2"/>
</dbReference>
<feature type="transmembrane region" description="Helical" evidence="9">
    <location>
        <begin position="313"/>
        <end position="333"/>
    </location>
</feature>
<keyword evidence="5 9" id="KW-0812">Transmembrane</keyword>
<feature type="transmembrane region" description="Helical" evidence="9">
    <location>
        <begin position="177"/>
        <end position="197"/>
    </location>
</feature>
<feature type="transmembrane region" description="Helical" evidence="9">
    <location>
        <begin position="209"/>
        <end position="231"/>
    </location>
</feature>
<evidence type="ECO:0000259" key="10">
    <source>
        <dbReference type="Pfam" id="PF01578"/>
    </source>
</evidence>
<feature type="transmembrane region" description="Helical" evidence="9">
    <location>
        <begin position="384"/>
        <end position="404"/>
    </location>
</feature>
<dbReference type="Pfam" id="PF01578">
    <property type="entry name" value="Cytochrom_C_asm"/>
    <property type="match status" value="1"/>
</dbReference>
<gene>
    <name evidence="12" type="primary">ccmF_1</name>
    <name evidence="12" type="ORF">NCTC13193_01524</name>
</gene>
<dbReference type="EMBL" id="LR134492">
    <property type="protein sequence ID" value="VEI66113.1"/>
    <property type="molecule type" value="Genomic_DNA"/>
</dbReference>
<evidence type="ECO:0000259" key="11">
    <source>
        <dbReference type="Pfam" id="PF16327"/>
    </source>
</evidence>
<feature type="transmembrane region" description="Helical" evidence="9">
    <location>
        <begin position="251"/>
        <end position="267"/>
    </location>
</feature>
<comment type="subcellular location">
    <subcellularLocation>
        <location evidence="1">Cell inner membrane</location>
        <topology evidence="1">Multi-pass membrane protein</topology>
    </subcellularLocation>
</comment>
<feature type="transmembrane region" description="Helical" evidence="9">
    <location>
        <begin position="279"/>
        <end position="307"/>
    </location>
</feature>
<dbReference type="GO" id="GO:0017004">
    <property type="term" value="P:cytochrome complex assembly"/>
    <property type="evidence" value="ECO:0007669"/>
    <property type="project" value="UniProtKB-KW"/>
</dbReference>
<proteinExistence type="inferred from homology"/>
<feature type="transmembrane region" description="Helical" evidence="9">
    <location>
        <begin position="540"/>
        <end position="557"/>
    </location>
</feature>
<dbReference type="InterPro" id="IPR032523">
    <property type="entry name" value="CcmF_C"/>
</dbReference>
<evidence type="ECO:0000256" key="6">
    <source>
        <dbReference type="ARBA" id="ARBA00022748"/>
    </source>
</evidence>